<proteinExistence type="inferred from homology"/>
<keyword evidence="10" id="KW-0746">Sphingolipid metabolism</keyword>
<keyword evidence="7" id="KW-0479">Metal-binding</keyword>
<dbReference type="PANTHER" id="PTHR16320">
    <property type="entry name" value="SPHINGOMYELINASE FAMILY MEMBER"/>
    <property type="match status" value="1"/>
</dbReference>
<dbReference type="PANTHER" id="PTHR16320:SF24">
    <property type="entry name" value="PHOSPHODIESTERASE, PUTATIVE-RELATED"/>
    <property type="match status" value="1"/>
</dbReference>
<evidence type="ECO:0000259" key="15">
    <source>
        <dbReference type="Pfam" id="PF03372"/>
    </source>
</evidence>
<keyword evidence="6 14" id="KW-0812">Transmembrane</keyword>
<evidence type="ECO:0000313" key="19">
    <source>
        <dbReference type="RefSeq" id="XP_032804825.1"/>
    </source>
</evidence>
<comment type="subcellular location">
    <subcellularLocation>
        <location evidence="1">Membrane</location>
        <topology evidence="1">Multi-pass membrane protein</topology>
    </subcellularLocation>
</comment>
<feature type="domain" description="Endonuclease/exonuclease/phosphatase" evidence="15">
    <location>
        <begin position="13"/>
        <end position="274"/>
    </location>
</feature>
<keyword evidence="12" id="KW-0443">Lipid metabolism</keyword>
<dbReference type="RefSeq" id="XP_032804825.1">
    <property type="nucleotide sequence ID" value="XM_032948934.1"/>
</dbReference>
<evidence type="ECO:0000313" key="18">
    <source>
        <dbReference type="RefSeq" id="XP_032804824.1"/>
    </source>
</evidence>
<dbReference type="AlphaFoldDB" id="A0AAJ7SSI5"/>
<evidence type="ECO:0000256" key="7">
    <source>
        <dbReference type="ARBA" id="ARBA00022723"/>
    </source>
</evidence>
<dbReference type="GO" id="GO:0004767">
    <property type="term" value="F:sphingomyelin phosphodiesterase activity"/>
    <property type="evidence" value="ECO:0007669"/>
    <property type="project" value="UniProtKB-EC"/>
</dbReference>
<evidence type="ECO:0000256" key="4">
    <source>
        <dbReference type="ARBA" id="ARBA00006335"/>
    </source>
</evidence>
<dbReference type="RefSeq" id="XP_032804824.1">
    <property type="nucleotide sequence ID" value="XM_032948933.1"/>
</dbReference>
<dbReference type="InterPro" id="IPR036691">
    <property type="entry name" value="Endo/exonu/phosph_ase_sf"/>
</dbReference>
<keyword evidence="13 14" id="KW-0472">Membrane</keyword>
<reference evidence="17 18" key="1">
    <citation type="submission" date="2025-04" db="UniProtKB">
        <authorList>
            <consortium name="RefSeq"/>
        </authorList>
    </citation>
    <scope>IDENTIFICATION</scope>
    <source>
        <tissue evidence="17 18">Sperm</tissue>
    </source>
</reference>
<comment type="similarity">
    <text evidence="4">Belongs to the neutral sphingomyelinase family.</text>
</comment>
<keyword evidence="8" id="KW-0378">Hydrolase</keyword>
<evidence type="ECO:0000256" key="2">
    <source>
        <dbReference type="ARBA" id="ARBA00004760"/>
    </source>
</evidence>
<dbReference type="SUPFAM" id="SSF56219">
    <property type="entry name" value="DNase I-like"/>
    <property type="match status" value="1"/>
</dbReference>
<keyword evidence="11 14" id="KW-1133">Transmembrane helix</keyword>
<keyword evidence="9" id="KW-0460">Magnesium</keyword>
<protein>
    <recommendedName>
        <fullName evidence="5">sphingomyelin phosphodiesterase</fullName>
        <ecNumber evidence="5">3.1.4.12</ecNumber>
    </recommendedName>
</protein>
<feature type="transmembrane region" description="Helical" evidence="14">
    <location>
        <begin position="375"/>
        <end position="393"/>
    </location>
</feature>
<organism evidence="16 17">
    <name type="scientific">Petromyzon marinus</name>
    <name type="common">Sea lamprey</name>
    <dbReference type="NCBI Taxonomy" id="7757"/>
    <lineage>
        <taxon>Eukaryota</taxon>
        <taxon>Metazoa</taxon>
        <taxon>Chordata</taxon>
        <taxon>Craniata</taxon>
        <taxon>Vertebrata</taxon>
        <taxon>Cyclostomata</taxon>
        <taxon>Hyperoartia</taxon>
        <taxon>Petromyzontiformes</taxon>
        <taxon>Petromyzontidae</taxon>
        <taxon>Petromyzon</taxon>
    </lineage>
</organism>
<evidence type="ECO:0000313" key="17">
    <source>
        <dbReference type="RefSeq" id="XP_032804823.1"/>
    </source>
</evidence>
<evidence type="ECO:0000256" key="1">
    <source>
        <dbReference type="ARBA" id="ARBA00004141"/>
    </source>
</evidence>
<evidence type="ECO:0000256" key="13">
    <source>
        <dbReference type="ARBA" id="ARBA00023136"/>
    </source>
</evidence>
<dbReference type="Pfam" id="PF03372">
    <property type="entry name" value="Exo_endo_phos"/>
    <property type="match status" value="1"/>
</dbReference>
<dbReference type="InterPro" id="IPR005135">
    <property type="entry name" value="Endo/exonuclease/phosphatase"/>
</dbReference>
<dbReference type="GO" id="GO:0016020">
    <property type="term" value="C:membrane"/>
    <property type="evidence" value="ECO:0007669"/>
    <property type="project" value="UniProtKB-SubCell"/>
</dbReference>
<dbReference type="InterPro" id="IPR038772">
    <property type="entry name" value="Sph/SMPD2-like"/>
</dbReference>
<comment type="pathway">
    <text evidence="2">Lipid metabolism; sphingolipid metabolism.</text>
</comment>
<dbReference type="GO" id="GO:0006665">
    <property type="term" value="P:sphingolipid metabolic process"/>
    <property type="evidence" value="ECO:0007669"/>
    <property type="project" value="UniProtKB-KW"/>
</dbReference>
<dbReference type="GO" id="GO:0046872">
    <property type="term" value="F:metal ion binding"/>
    <property type="evidence" value="ECO:0007669"/>
    <property type="project" value="UniProtKB-KW"/>
</dbReference>
<feature type="transmembrane region" description="Helical" evidence="14">
    <location>
        <begin position="330"/>
        <end position="355"/>
    </location>
</feature>
<name>A0AAJ7SSI5_PETMA</name>
<evidence type="ECO:0000256" key="14">
    <source>
        <dbReference type="SAM" id="Phobius"/>
    </source>
</evidence>
<evidence type="ECO:0000313" key="16">
    <source>
        <dbReference type="Proteomes" id="UP001318040"/>
    </source>
</evidence>
<dbReference type="Proteomes" id="UP001318040">
    <property type="component" value="Chromosome 7"/>
</dbReference>
<accession>A0AAJ7SSI5</accession>
<evidence type="ECO:0000256" key="6">
    <source>
        <dbReference type="ARBA" id="ARBA00022692"/>
    </source>
</evidence>
<evidence type="ECO:0000256" key="9">
    <source>
        <dbReference type="ARBA" id="ARBA00022842"/>
    </source>
</evidence>
<comment type="pathway">
    <text evidence="3">Sphingolipid metabolism.</text>
</comment>
<dbReference type="EC" id="3.1.4.12" evidence="5"/>
<evidence type="ECO:0000256" key="8">
    <source>
        <dbReference type="ARBA" id="ARBA00022801"/>
    </source>
</evidence>
<evidence type="ECO:0000256" key="5">
    <source>
        <dbReference type="ARBA" id="ARBA00012369"/>
    </source>
</evidence>
<evidence type="ECO:0000256" key="11">
    <source>
        <dbReference type="ARBA" id="ARBA00022989"/>
    </source>
</evidence>
<sequence>MHSGKSCIRLRVLTLNCWGIRYLSKQCSERYDLLQKRLLAEKYDIVMLQEVWSEKDYLQIKDSTRETYPHSHYFRSGVIGSGLCILSKHPLVDTLLFKYSVNGYPYMVNHGDWFGGKAVGLAVIDIGGITVNTYITHLHAEYNREKDAYHPHRVLQAWELAQVIRHTSHVANVVLLGGDLNMHPGDLGNRLLRSVAGLTDSYEKAQNYEGPQDGCTLLPQNCFTCKNELATFPNGIRIDYILYKGVAGFSMSCEAVHTTTGKSIDGQGLPLSDHESVTATLLIQIPDPKLANPSPPAESSEEQEVLEEARAEVARGLRHAERRRTLSAQLGSLSGGLLLLQVVALVASTLRWMLISVSQPDDPGLSSTLFCSSELGMSALATAVVALVMYILFSAESKALRGAEEEIKTKISRRGADP</sequence>
<gene>
    <name evidence="17 18 19" type="primary">SMPD2</name>
</gene>
<evidence type="ECO:0000256" key="3">
    <source>
        <dbReference type="ARBA" id="ARBA00004991"/>
    </source>
</evidence>
<evidence type="ECO:0000256" key="12">
    <source>
        <dbReference type="ARBA" id="ARBA00023098"/>
    </source>
</evidence>
<evidence type="ECO:0000256" key="10">
    <source>
        <dbReference type="ARBA" id="ARBA00022919"/>
    </source>
</evidence>
<dbReference type="CTD" id="6610"/>
<dbReference type="RefSeq" id="XP_032804823.1">
    <property type="nucleotide sequence ID" value="XM_032948932.1"/>
</dbReference>
<dbReference type="Gene3D" id="3.60.10.10">
    <property type="entry name" value="Endonuclease/exonuclease/phosphatase"/>
    <property type="match status" value="1"/>
</dbReference>
<keyword evidence="16" id="KW-1185">Reference proteome</keyword>